<dbReference type="Proteomes" id="UP001589810">
    <property type="component" value="Unassembled WGS sequence"/>
</dbReference>
<keyword evidence="1" id="KW-0436">Ligase</keyword>
<proteinExistence type="predicted"/>
<dbReference type="EMBL" id="JBHLUD010000010">
    <property type="protein sequence ID" value="MFC0545848.1"/>
    <property type="molecule type" value="Genomic_DNA"/>
</dbReference>
<accession>A0ABV6MZX8</accession>
<dbReference type="GO" id="GO:0016874">
    <property type="term" value="F:ligase activity"/>
    <property type="evidence" value="ECO:0007669"/>
    <property type="project" value="UniProtKB-KW"/>
</dbReference>
<reference evidence="1 2" key="1">
    <citation type="submission" date="2024-09" db="EMBL/GenBank/DDBJ databases">
        <authorList>
            <person name="Sun Q."/>
            <person name="Mori K."/>
        </authorList>
    </citation>
    <scope>NUCLEOTIDE SEQUENCE [LARGE SCALE GENOMIC DNA]</scope>
    <source>
        <strain evidence="1 2">TBRC 1432</strain>
    </source>
</reference>
<protein>
    <submittedName>
        <fullName evidence="1">2'-5' RNA ligase family protein</fullName>
    </submittedName>
</protein>
<sequence length="162" mass="17228">MPQPGQSALIIPVPTAAPLLARVRAAFPDVVREGDTGHVTMLYPFTTVSPSQLEDVAASLTPVDVVLDRTVREPGFVALTSTALAPLTEQVRRNWPEVVPYGGRFGPSPEAHLTLAMGVSDADAATIAALVAPVPARLDQLWLLSFAGTWQVTGRYAFRGGR</sequence>
<organism evidence="1 2">
    <name type="scientific">Kutzneria chonburiensis</name>
    <dbReference type="NCBI Taxonomy" id="1483604"/>
    <lineage>
        <taxon>Bacteria</taxon>
        <taxon>Bacillati</taxon>
        <taxon>Actinomycetota</taxon>
        <taxon>Actinomycetes</taxon>
        <taxon>Pseudonocardiales</taxon>
        <taxon>Pseudonocardiaceae</taxon>
        <taxon>Kutzneria</taxon>
    </lineage>
</organism>
<name>A0ABV6MZX8_9PSEU</name>
<dbReference type="RefSeq" id="WP_273943614.1">
    <property type="nucleotide sequence ID" value="NZ_CP097263.1"/>
</dbReference>
<comment type="caution">
    <text evidence="1">The sequence shown here is derived from an EMBL/GenBank/DDBJ whole genome shotgun (WGS) entry which is preliminary data.</text>
</comment>
<dbReference type="Pfam" id="PF13563">
    <property type="entry name" value="2_5_RNA_ligase2"/>
    <property type="match status" value="1"/>
</dbReference>
<gene>
    <name evidence="1" type="ORF">ACFFH7_30330</name>
</gene>
<evidence type="ECO:0000313" key="1">
    <source>
        <dbReference type="EMBL" id="MFC0545848.1"/>
    </source>
</evidence>
<evidence type="ECO:0000313" key="2">
    <source>
        <dbReference type="Proteomes" id="UP001589810"/>
    </source>
</evidence>
<keyword evidence="2" id="KW-1185">Reference proteome</keyword>